<evidence type="ECO:0008006" key="3">
    <source>
        <dbReference type="Google" id="ProtNLM"/>
    </source>
</evidence>
<organism evidence="1 2">
    <name type="scientific">Talaromyces proteolyticus</name>
    <dbReference type="NCBI Taxonomy" id="1131652"/>
    <lineage>
        <taxon>Eukaryota</taxon>
        <taxon>Fungi</taxon>
        <taxon>Dikarya</taxon>
        <taxon>Ascomycota</taxon>
        <taxon>Pezizomycotina</taxon>
        <taxon>Eurotiomycetes</taxon>
        <taxon>Eurotiomycetidae</taxon>
        <taxon>Eurotiales</taxon>
        <taxon>Trichocomaceae</taxon>
        <taxon>Talaromyces</taxon>
        <taxon>Talaromyces sect. Bacilispori</taxon>
    </lineage>
</organism>
<dbReference type="Proteomes" id="UP001201262">
    <property type="component" value="Unassembled WGS sequence"/>
</dbReference>
<accession>A0AAD4KGP8</accession>
<comment type="caution">
    <text evidence="1">The sequence shown here is derived from an EMBL/GenBank/DDBJ whole genome shotgun (WGS) entry which is preliminary data.</text>
</comment>
<proteinExistence type="predicted"/>
<dbReference type="InterPro" id="IPR023213">
    <property type="entry name" value="CAT-like_dom_sf"/>
</dbReference>
<name>A0AAD4KGP8_9EURO</name>
<reference evidence="1" key="1">
    <citation type="submission" date="2021-12" db="EMBL/GenBank/DDBJ databases">
        <title>Convergent genome expansion in fungi linked to evolution of root-endophyte symbiosis.</title>
        <authorList>
            <consortium name="DOE Joint Genome Institute"/>
            <person name="Ke Y.-H."/>
            <person name="Bonito G."/>
            <person name="Liao H.-L."/>
            <person name="Looney B."/>
            <person name="Rojas-Flechas A."/>
            <person name="Nash J."/>
            <person name="Hameed K."/>
            <person name="Schadt C."/>
            <person name="Martin F."/>
            <person name="Crous P.W."/>
            <person name="Miettinen O."/>
            <person name="Magnuson J.K."/>
            <person name="Labbe J."/>
            <person name="Jacobson D."/>
            <person name="Doktycz M.J."/>
            <person name="Veneault-Fourrey C."/>
            <person name="Kuo A."/>
            <person name="Mondo S."/>
            <person name="Calhoun S."/>
            <person name="Riley R."/>
            <person name="Ohm R."/>
            <person name="LaButti K."/>
            <person name="Andreopoulos B."/>
            <person name="Pangilinan J."/>
            <person name="Nolan M."/>
            <person name="Tritt A."/>
            <person name="Clum A."/>
            <person name="Lipzen A."/>
            <person name="Daum C."/>
            <person name="Barry K."/>
            <person name="Grigoriev I.V."/>
            <person name="Vilgalys R."/>
        </authorList>
    </citation>
    <scope>NUCLEOTIDE SEQUENCE</scope>
    <source>
        <strain evidence="1">PMI_201</strain>
    </source>
</reference>
<dbReference type="PANTHER" id="PTHR42034:SF1">
    <property type="entry name" value="CONDENSATION DOMAIN-CONTAINING PROTEIN"/>
    <property type="match status" value="1"/>
</dbReference>
<sequence>MVTYNWTPASDGTWRKELGGLEKVYRFQSIISRETGKEHWGLYAGCTVKFSGSVISPATALRDAWKTLRIQFPALGIIVDRYEAVYHAAANLGDNDWNRDNSTDTLELWAQETFLIERKRTVEEIISRYPLRDLPALIWLPRSSEVVLLVSHWRSDGLGAVMLLNRLMEYLVEPPDISMNRCGNPETELARISPSLEDAVGAPLIPTPGIIEAANNISMKFREKAMKSIGIAYNGDHTTAPGNPAIEAVSFTAESSRSLVQACKVRNITVSAAVHVALAETIFEMSADNVTEYATIMAVNMRPYLKAPYNSDDHACRAYVTSITPVVQKGASFEDSTLAVTELFRNWHCERNAQALREIYKGASQVLLSPPRRPVGPAPNPPNGIMHSNLGVIDRFLAAQYGNGLVEVSEFRFGVSMMTRQMMLYPFSFRGKLNFSINYNDAFYGTTAPRRLLDGIQSKLETELDVKLVKVF</sequence>
<dbReference type="SUPFAM" id="SSF52777">
    <property type="entry name" value="CoA-dependent acyltransferases"/>
    <property type="match status" value="1"/>
</dbReference>
<gene>
    <name evidence="1" type="ORF">BGW36DRAFT_410500</name>
</gene>
<protein>
    <recommendedName>
        <fullName evidence="3">Condensation domain-containing protein</fullName>
    </recommendedName>
</protein>
<keyword evidence="2" id="KW-1185">Reference proteome</keyword>
<dbReference type="PANTHER" id="PTHR42034">
    <property type="entry name" value="CHROMOSOME 7, WHOLE GENOME SHOTGUN SEQUENCE-RELATED"/>
    <property type="match status" value="1"/>
</dbReference>
<dbReference type="EMBL" id="JAJTJA010000011">
    <property type="protein sequence ID" value="KAH8691968.1"/>
    <property type="molecule type" value="Genomic_DNA"/>
</dbReference>
<evidence type="ECO:0000313" key="2">
    <source>
        <dbReference type="Proteomes" id="UP001201262"/>
    </source>
</evidence>
<dbReference type="RefSeq" id="XP_046067965.1">
    <property type="nucleotide sequence ID" value="XM_046219142.1"/>
</dbReference>
<dbReference type="GeneID" id="70249429"/>
<dbReference type="Gene3D" id="3.30.559.10">
    <property type="entry name" value="Chloramphenicol acetyltransferase-like domain"/>
    <property type="match status" value="1"/>
</dbReference>
<dbReference type="Gene3D" id="3.30.559.30">
    <property type="entry name" value="Nonribosomal peptide synthetase, condensation domain"/>
    <property type="match status" value="1"/>
</dbReference>
<evidence type="ECO:0000313" key="1">
    <source>
        <dbReference type="EMBL" id="KAH8691968.1"/>
    </source>
</evidence>
<dbReference type="AlphaFoldDB" id="A0AAD4KGP8"/>